<gene>
    <name evidence="7" type="ORF">HNQ03_002878</name>
</gene>
<dbReference type="InterPro" id="IPR058792">
    <property type="entry name" value="Beta-barrel_RND_2"/>
</dbReference>
<dbReference type="InterPro" id="IPR051909">
    <property type="entry name" value="MFP_Cation_Efflux"/>
</dbReference>
<dbReference type="InterPro" id="IPR006143">
    <property type="entry name" value="RND_pump_MFP"/>
</dbReference>
<dbReference type="PROSITE" id="PS51257">
    <property type="entry name" value="PROKAR_LIPOPROTEIN"/>
    <property type="match status" value="1"/>
</dbReference>
<dbReference type="EMBL" id="JABSNO010000028">
    <property type="protein sequence ID" value="NRS93787.1"/>
    <property type="molecule type" value="Genomic_DNA"/>
</dbReference>
<dbReference type="RefSeq" id="WP_173780330.1">
    <property type="nucleotide sequence ID" value="NZ_JABSNO010000028.1"/>
</dbReference>
<dbReference type="PANTHER" id="PTHR30097">
    <property type="entry name" value="CATION EFFLUX SYSTEM PROTEIN CUSB"/>
    <property type="match status" value="1"/>
</dbReference>
<dbReference type="GO" id="GO:0016020">
    <property type="term" value="C:membrane"/>
    <property type="evidence" value="ECO:0007669"/>
    <property type="project" value="InterPro"/>
</dbReference>
<protein>
    <submittedName>
        <fullName evidence="7">RND family efflux transporter MFP subunit</fullName>
    </submittedName>
</protein>
<feature type="domain" description="CusB-like beta-barrel" evidence="6">
    <location>
        <begin position="243"/>
        <end position="311"/>
    </location>
</feature>
<dbReference type="PANTHER" id="PTHR30097:SF4">
    <property type="entry name" value="SLR6042 PROTEIN"/>
    <property type="match status" value="1"/>
</dbReference>
<dbReference type="GO" id="GO:0030313">
    <property type="term" value="C:cell envelope"/>
    <property type="evidence" value="ECO:0007669"/>
    <property type="project" value="TreeGrafter"/>
</dbReference>
<keyword evidence="8" id="KW-1185">Reference proteome</keyword>
<name>A0A8J8GDH4_9FLAO</name>
<dbReference type="SUPFAM" id="SSF111369">
    <property type="entry name" value="HlyD-like secretion proteins"/>
    <property type="match status" value="1"/>
</dbReference>
<feature type="compositionally biased region" description="Basic and acidic residues" evidence="4">
    <location>
        <begin position="347"/>
        <end position="372"/>
    </location>
</feature>
<dbReference type="AlphaFoldDB" id="A0A8J8GDH4"/>
<comment type="similarity">
    <text evidence="1">Belongs to the membrane fusion protein (MFP) (TC 8.A.1) family.</text>
</comment>
<organism evidence="7 8">
    <name type="scientific">Frigoriflavimonas asaccharolytica</name>
    <dbReference type="NCBI Taxonomy" id="2735899"/>
    <lineage>
        <taxon>Bacteria</taxon>
        <taxon>Pseudomonadati</taxon>
        <taxon>Bacteroidota</taxon>
        <taxon>Flavobacteriia</taxon>
        <taxon>Flavobacteriales</taxon>
        <taxon>Weeksellaceae</taxon>
        <taxon>Frigoriflavimonas</taxon>
    </lineage>
</organism>
<dbReference type="GO" id="GO:0060003">
    <property type="term" value="P:copper ion export"/>
    <property type="evidence" value="ECO:0007669"/>
    <property type="project" value="TreeGrafter"/>
</dbReference>
<keyword evidence="2" id="KW-0813">Transport</keyword>
<keyword evidence="3" id="KW-0175">Coiled coil</keyword>
<dbReference type="Proteomes" id="UP000610746">
    <property type="component" value="Unassembled WGS sequence"/>
</dbReference>
<dbReference type="Gene3D" id="2.40.30.170">
    <property type="match status" value="1"/>
</dbReference>
<evidence type="ECO:0000256" key="4">
    <source>
        <dbReference type="SAM" id="MobiDB-lite"/>
    </source>
</evidence>
<evidence type="ECO:0000259" key="5">
    <source>
        <dbReference type="Pfam" id="PF25917"/>
    </source>
</evidence>
<dbReference type="InterPro" id="IPR058625">
    <property type="entry name" value="MdtA-like_BSH"/>
</dbReference>
<evidence type="ECO:0000256" key="3">
    <source>
        <dbReference type="SAM" id="Coils"/>
    </source>
</evidence>
<dbReference type="Pfam" id="PF25917">
    <property type="entry name" value="BSH_RND"/>
    <property type="match status" value="1"/>
</dbReference>
<sequence>MYLNIKNVFSTLIIFGFLLSTGSCNKTTEKEQIDKTEKPADEHGEEEAVTIATLTEEQIKKVGIEFGFVEQKELTSTLKVNGLLTVPNNKKGNATSLYGGVIKTLNVQIGSYVKKGQLIATISNPEFIGLQEDYLTVVSQINYARLEVKRQQELNAGNAGALKNLQSANSQLRTLQTRRSSLQKQISLMGMSPGSVSNSNLNSLLAVRSPISGVVSQLFSTIGAYVDVSTPIAEIVDNSSIHLDLQVFEKDLPKMKVGQIIHFTLTNNPETEYDATIFSIGASFENDSKTVSVHSRVTGNKTGLIDGMNVMALVSLDDSTSPAVPDSAIINTEGKDYIFIVTNKQSEEHHDEVEGEDHKHEKEEKAPTEKQASKSINFEKVQIIKSVSALGYTAVDFIEDLPENTKIVTKGAFFINAKMSGGGGHDH</sequence>
<dbReference type="GO" id="GO:0015679">
    <property type="term" value="P:plasma membrane copper ion transport"/>
    <property type="evidence" value="ECO:0007669"/>
    <property type="project" value="TreeGrafter"/>
</dbReference>
<feature type="domain" description="Multidrug resistance protein MdtA-like barrel-sandwich hybrid" evidence="5">
    <location>
        <begin position="99"/>
        <end position="236"/>
    </location>
</feature>
<proteinExistence type="inferred from homology"/>
<comment type="caution">
    <text evidence="7">The sequence shown here is derived from an EMBL/GenBank/DDBJ whole genome shotgun (WGS) entry which is preliminary data.</text>
</comment>
<accession>A0A8J8GDH4</accession>
<evidence type="ECO:0000313" key="7">
    <source>
        <dbReference type="EMBL" id="NRS93787.1"/>
    </source>
</evidence>
<feature type="region of interest" description="Disordered" evidence="4">
    <location>
        <begin position="347"/>
        <end position="373"/>
    </location>
</feature>
<reference evidence="7" key="1">
    <citation type="submission" date="2020-05" db="EMBL/GenBank/DDBJ databases">
        <title>Genomic Encyclopedia of Type Strains, Phase IV (KMG-V): Genome sequencing to study the core and pangenomes of soil and plant-associated prokaryotes.</title>
        <authorList>
            <person name="Whitman W."/>
        </authorList>
    </citation>
    <scope>NUCLEOTIDE SEQUENCE</scope>
    <source>
        <strain evidence="7">16F</strain>
    </source>
</reference>
<evidence type="ECO:0000259" key="6">
    <source>
        <dbReference type="Pfam" id="PF25954"/>
    </source>
</evidence>
<dbReference type="GO" id="GO:0022857">
    <property type="term" value="F:transmembrane transporter activity"/>
    <property type="evidence" value="ECO:0007669"/>
    <property type="project" value="InterPro"/>
</dbReference>
<dbReference type="NCBIfam" id="TIGR01730">
    <property type="entry name" value="RND_mfp"/>
    <property type="match status" value="1"/>
</dbReference>
<feature type="coiled-coil region" evidence="3">
    <location>
        <begin position="158"/>
        <end position="185"/>
    </location>
</feature>
<evidence type="ECO:0000256" key="2">
    <source>
        <dbReference type="ARBA" id="ARBA00022448"/>
    </source>
</evidence>
<dbReference type="Pfam" id="PF25954">
    <property type="entry name" value="Beta-barrel_RND_2"/>
    <property type="match status" value="1"/>
</dbReference>
<evidence type="ECO:0000256" key="1">
    <source>
        <dbReference type="ARBA" id="ARBA00009477"/>
    </source>
</evidence>
<dbReference type="Gene3D" id="2.40.50.100">
    <property type="match status" value="1"/>
</dbReference>
<evidence type="ECO:0000313" key="8">
    <source>
        <dbReference type="Proteomes" id="UP000610746"/>
    </source>
</evidence>